<accession>A0AAN9QJF3</accession>
<feature type="domain" description="Response regulatory" evidence="2">
    <location>
        <begin position="19"/>
        <end position="134"/>
    </location>
</feature>
<gene>
    <name evidence="3" type="ORF">VNO77_17505</name>
</gene>
<keyword evidence="4" id="KW-1185">Reference proteome</keyword>
<dbReference type="PROSITE" id="PS50110">
    <property type="entry name" value="RESPONSE_REGULATORY"/>
    <property type="match status" value="1"/>
</dbReference>
<keyword evidence="1" id="KW-0597">Phosphoprotein</keyword>
<dbReference type="Proteomes" id="UP001367508">
    <property type="component" value="Unassembled WGS sequence"/>
</dbReference>
<dbReference type="SUPFAM" id="SSF52172">
    <property type="entry name" value="CheY-like"/>
    <property type="match status" value="1"/>
</dbReference>
<dbReference type="AlphaFoldDB" id="A0AAN9QJF3"/>
<evidence type="ECO:0000259" key="2">
    <source>
        <dbReference type="PROSITE" id="PS50110"/>
    </source>
</evidence>
<proteinExistence type="predicted"/>
<evidence type="ECO:0000313" key="4">
    <source>
        <dbReference type="Proteomes" id="UP001367508"/>
    </source>
</evidence>
<dbReference type="PANTHER" id="PTHR43228">
    <property type="entry name" value="TWO-COMPONENT RESPONSE REGULATOR"/>
    <property type="match status" value="1"/>
</dbReference>
<dbReference type="InterPro" id="IPR011006">
    <property type="entry name" value="CheY-like_superfamily"/>
</dbReference>
<sequence length="140" mass="15594">MESQNKTRMAPQNLTSQLTALIVDDNIINQKIHQELLKSVGVKNQGAANGKEAVDIHYHGQIFDLILMDMDMPIMNGIEATKELRAMGIGSMIVGLSSRSKEAEIQEFMEAGLDDYQEKPLTHAKFSSILDKMNPNFTSK</sequence>
<dbReference type="GO" id="GO:0000160">
    <property type="term" value="P:phosphorelay signal transduction system"/>
    <property type="evidence" value="ECO:0007669"/>
    <property type="project" value="InterPro"/>
</dbReference>
<dbReference type="CDD" id="cd17546">
    <property type="entry name" value="REC_hyHK_CKI1_RcsC-like"/>
    <property type="match status" value="1"/>
</dbReference>
<name>A0AAN9QJF3_CANGL</name>
<dbReference type="PANTHER" id="PTHR43228:SF12">
    <property type="entry name" value="TWO-COMPONENT RESPONSE REGULATOR 24"/>
    <property type="match status" value="1"/>
</dbReference>
<protein>
    <recommendedName>
        <fullName evidence="2">Response regulatory domain-containing protein</fullName>
    </recommendedName>
</protein>
<evidence type="ECO:0000256" key="1">
    <source>
        <dbReference type="PROSITE-ProRule" id="PRU00169"/>
    </source>
</evidence>
<feature type="modified residue" description="4-aspartylphosphate" evidence="1">
    <location>
        <position position="69"/>
    </location>
</feature>
<organism evidence="3 4">
    <name type="scientific">Canavalia gladiata</name>
    <name type="common">Sword bean</name>
    <name type="synonym">Dolichos gladiatus</name>
    <dbReference type="NCBI Taxonomy" id="3824"/>
    <lineage>
        <taxon>Eukaryota</taxon>
        <taxon>Viridiplantae</taxon>
        <taxon>Streptophyta</taxon>
        <taxon>Embryophyta</taxon>
        <taxon>Tracheophyta</taxon>
        <taxon>Spermatophyta</taxon>
        <taxon>Magnoliopsida</taxon>
        <taxon>eudicotyledons</taxon>
        <taxon>Gunneridae</taxon>
        <taxon>Pentapetalae</taxon>
        <taxon>rosids</taxon>
        <taxon>fabids</taxon>
        <taxon>Fabales</taxon>
        <taxon>Fabaceae</taxon>
        <taxon>Papilionoideae</taxon>
        <taxon>50 kb inversion clade</taxon>
        <taxon>NPAAA clade</taxon>
        <taxon>indigoferoid/millettioid clade</taxon>
        <taxon>Phaseoleae</taxon>
        <taxon>Canavalia</taxon>
    </lineage>
</organism>
<dbReference type="SMART" id="SM00448">
    <property type="entry name" value="REC"/>
    <property type="match status" value="1"/>
</dbReference>
<reference evidence="3 4" key="1">
    <citation type="submission" date="2024-01" db="EMBL/GenBank/DDBJ databases">
        <title>The genomes of 5 underutilized Papilionoideae crops provide insights into root nodulation and disease resistanc.</title>
        <authorList>
            <person name="Jiang F."/>
        </authorList>
    </citation>
    <scope>NUCLEOTIDE SEQUENCE [LARGE SCALE GENOMIC DNA]</scope>
    <source>
        <strain evidence="3">LVBAO_FW01</strain>
        <tissue evidence="3">Leaves</tissue>
    </source>
</reference>
<dbReference type="Gene3D" id="3.40.50.2300">
    <property type="match status" value="1"/>
</dbReference>
<dbReference type="Pfam" id="PF00072">
    <property type="entry name" value="Response_reg"/>
    <property type="match status" value="1"/>
</dbReference>
<comment type="caution">
    <text evidence="3">The sequence shown here is derived from an EMBL/GenBank/DDBJ whole genome shotgun (WGS) entry which is preliminary data.</text>
</comment>
<dbReference type="InterPro" id="IPR001789">
    <property type="entry name" value="Sig_transdc_resp-reg_receiver"/>
</dbReference>
<evidence type="ECO:0000313" key="3">
    <source>
        <dbReference type="EMBL" id="KAK7336951.1"/>
    </source>
</evidence>
<dbReference type="EMBL" id="JAYMYQ010000004">
    <property type="protein sequence ID" value="KAK7336951.1"/>
    <property type="molecule type" value="Genomic_DNA"/>
</dbReference>
<dbReference type="InterPro" id="IPR052048">
    <property type="entry name" value="ST_Response_Regulator"/>
</dbReference>